<dbReference type="Gene3D" id="1.25.40.630">
    <property type="match status" value="1"/>
</dbReference>
<dbReference type="AlphaFoldDB" id="A0A292PIS7"/>
<keyword evidence="2 4" id="KW-0694">RNA-binding</keyword>
<dbReference type="Proteomes" id="UP001412239">
    <property type="component" value="Unassembled WGS sequence"/>
</dbReference>
<dbReference type="InterPro" id="IPR038192">
    <property type="entry name" value="CSTF_C_sf"/>
</dbReference>
<dbReference type="InterPro" id="IPR012677">
    <property type="entry name" value="Nucleotide-bd_a/b_plait_sf"/>
</dbReference>
<comment type="subcellular location">
    <subcellularLocation>
        <location evidence="1">Nucleus</location>
    </subcellularLocation>
</comment>
<dbReference type="InterPro" id="IPR025742">
    <property type="entry name" value="CSTF2_hinge"/>
</dbReference>
<feature type="domain" description="RRM" evidence="6">
    <location>
        <begin position="10"/>
        <end position="88"/>
    </location>
</feature>
<dbReference type="Gene3D" id="1.10.20.70">
    <property type="entry name" value="Transcription termination and cleavage factor, C-terminal domain"/>
    <property type="match status" value="1"/>
</dbReference>
<protein>
    <recommendedName>
        <fullName evidence="6">RRM domain-containing protein</fullName>
    </recommendedName>
</protein>
<feature type="compositionally biased region" description="Low complexity" evidence="5">
    <location>
        <begin position="235"/>
        <end position="249"/>
    </location>
</feature>
<feature type="region of interest" description="Disordered" evidence="5">
    <location>
        <begin position="235"/>
        <end position="265"/>
    </location>
</feature>
<dbReference type="EMBL" id="LN891208">
    <property type="protein sequence ID" value="CUS07442.1"/>
    <property type="molecule type" value="Genomic_DNA"/>
</dbReference>
<evidence type="ECO:0000313" key="7">
    <source>
        <dbReference type="EMBL" id="CUS07442.1"/>
    </source>
</evidence>
<dbReference type="InterPro" id="IPR035979">
    <property type="entry name" value="RBD_domain_sf"/>
</dbReference>
<evidence type="ECO:0000256" key="5">
    <source>
        <dbReference type="SAM" id="MobiDB-lite"/>
    </source>
</evidence>
<dbReference type="Pfam" id="PF00076">
    <property type="entry name" value="RRM_1"/>
    <property type="match status" value="1"/>
</dbReference>
<proteinExistence type="predicted"/>
<accession>A0A292PIS7</accession>
<dbReference type="SMART" id="SM00360">
    <property type="entry name" value="RRM"/>
    <property type="match status" value="1"/>
</dbReference>
<dbReference type="Gene3D" id="3.30.70.330">
    <property type="match status" value="1"/>
</dbReference>
<feature type="compositionally biased region" description="Low complexity" evidence="5">
    <location>
        <begin position="294"/>
        <end position="305"/>
    </location>
</feature>
<dbReference type="InterPro" id="IPR000504">
    <property type="entry name" value="RRM_dom"/>
</dbReference>
<evidence type="ECO:0000313" key="8">
    <source>
        <dbReference type="Proteomes" id="UP001412239"/>
    </source>
</evidence>
<gene>
    <name evidence="7" type="ORF">GSTUAT00008459001</name>
</gene>
<evidence type="ECO:0000256" key="4">
    <source>
        <dbReference type="PROSITE-ProRule" id="PRU00176"/>
    </source>
</evidence>
<dbReference type="GO" id="GO:0005847">
    <property type="term" value="C:mRNA cleavage and polyadenylation specificity factor complex"/>
    <property type="evidence" value="ECO:0007669"/>
    <property type="project" value="TreeGrafter"/>
</dbReference>
<keyword evidence="8" id="KW-1185">Reference proteome</keyword>
<evidence type="ECO:0000256" key="2">
    <source>
        <dbReference type="ARBA" id="ARBA00022884"/>
    </source>
</evidence>
<evidence type="ECO:0000259" key="6">
    <source>
        <dbReference type="PROSITE" id="PS50102"/>
    </source>
</evidence>
<dbReference type="SUPFAM" id="SSF54928">
    <property type="entry name" value="RNA-binding domain, RBD"/>
    <property type="match status" value="1"/>
</dbReference>
<reference evidence="7" key="1">
    <citation type="submission" date="2015-10" db="EMBL/GenBank/DDBJ databases">
        <authorList>
            <person name="Regsiter A."/>
            <person name="william w."/>
        </authorList>
    </citation>
    <scope>NUCLEOTIDE SEQUENCE</scope>
    <source>
        <strain evidence="7">Montdore</strain>
    </source>
</reference>
<dbReference type="PANTHER" id="PTHR45735">
    <property type="entry name" value="CLEAVAGE STIMULATION FACTOR SUBUNIT 2"/>
    <property type="match status" value="1"/>
</dbReference>
<dbReference type="PROSITE" id="PS50102">
    <property type="entry name" value="RRM"/>
    <property type="match status" value="1"/>
</dbReference>
<dbReference type="PANTHER" id="PTHR45735:SF2">
    <property type="entry name" value="CLEAVAGE STIMULATION FACTOR SUBUNIT 2"/>
    <property type="match status" value="1"/>
</dbReference>
<dbReference type="GO" id="GO:0031124">
    <property type="term" value="P:mRNA 3'-end processing"/>
    <property type="evidence" value="ECO:0007669"/>
    <property type="project" value="InterPro"/>
</dbReference>
<dbReference type="Pfam" id="PF14304">
    <property type="entry name" value="CSTF_C"/>
    <property type="match status" value="1"/>
</dbReference>
<keyword evidence="3" id="KW-0539">Nucleus</keyword>
<sequence length="353" mass="36041">MPPDRSATGKIVFVGNIPYGLTEEQITETFSSVGRVLSFRLVYDRETGRPKGFGFAEYSDQETAASAVRNLDNHEIMGRKLRVDFSHEGGATEGMGMDDIMSSVGGVAGPITSTPVANAPNAANTTAATSATSTSGIGAQASGTGVLPALPPGADLPVGLNAPDAISRTLSALQPSQLLDILGQMKALVATDPLKATELLRQAPQLSYAIFQALLLMNLVDTSVLTQVIENAAAPSQSLPASASTTTSAVTGIVPPPPPPPPQQQAAAAAAAAAAYASQYVPPPAVPAAPTPPQQQSAYTPAPAQAAIVADPQRAALIQQVLSLTPEQIGALPADQQSQIMLLKHQLAAGGGF</sequence>
<evidence type="ECO:0000256" key="3">
    <source>
        <dbReference type="ARBA" id="ARBA00023242"/>
    </source>
</evidence>
<dbReference type="FunFam" id="1.10.20.70:FF:000001">
    <property type="entry name" value="Cleavage stimulation factor subunit 2"/>
    <property type="match status" value="1"/>
</dbReference>
<evidence type="ECO:0000256" key="1">
    <source>
        <dbReference type="ARBA" id="ARBA00004123"/>
    </source>
</evidence>
<dbReference type="Pfam" id="PF14327">
    <property type="entry name" value="CSTF2_hinge"/>
    <property type="match status" value="1"/>
</dbReference>
<dbReference type="GO" id="GO:0003729">
    <property type="term" value="F:mRNA binding"/>
    <property type="evidence" value="ECO:0007669"/>
    <property type="project" value="TreeGrafter"/>
</dbReference>
<organism evidence="7 8">
    <name type="scientific">Tuber aestivum</name>
    <name type="common">summer truffle</name>
    <dbReference type="NCBI Taxonomy" id="59557"/>
    <lineage>
        <taxon>Eukaryota</taxon>
        <taxon>Fungi</taxon>
        <taxon>Dikarya</taxon>
        <taxon>Ascomycota</taxon>
        <taxon>Pezizomycotina</taxon>
        <taxon>Pezizomycetes</taxon>
        <taxon>Pezizales</taxon>
        <taxon>Tuberaceae</taxon>
        <taxon>Tuber</taxon>
    </lineage>
</organism>
<feature type="region of interest" description="Disordered" evidence="5">
    <location>
        <begin position="285"/>
        <end position="305"/>
    </location>
</feature>
<name>A0A292PIS7_9PEZI</name>
<dbReference type="InterPro" id="IPR026896">
    <property type="entry name" value="CSTF_C"/>
</dbReference>
<dbReference type="CDD" id="cd12398">
    <property type="entry name" value="RRM_CSTF2_RNA15_like"/>
    <property type="match status" value="1"/>
</dbReference>
<feature type="compositionally biased region" description="Pro residues" evidence="5">
    <location>
        <begin position="254"/>
        <end position="263"/>
    </location>
</feature>